<organism evidence="1 2">
    <name type="scientific">Portibacter lacus</name>
    <dbReference type="NCBI Taxonomy" id="1099794"/>
    <lineage>
        <taxon>Bacteria</taxon>
        <taxon>Pseudomonadati</taxon>
        <taxon>Bacteroidota</taxon>
        <taxon>Saprospiria</taxon>
        <taxon>Saprospirales</taxon>
        <taxon>Haliscomenobacteraceae</taxon>
        <taxon>Portibacter</taxon>
    </lineage>
</organism>
<reference evidence="1" key="2">
    <citation type="submission" date="2023-01" db="EMBL/GenBank/DDBJ databases">
        <title>Draft genome sequence of Portibacter lacus strain NBRC 108769.</title>
        <authorList>
            <person name="Sun Q."/>
            <person name="Mori K."/>
        </authorList>
    </citation>
    <scope>NUCLEOTIDE SEQUENCE</scope>
    <source>
        <strain evidence="1">NBRC 108769</strain>
    </source>
</reference>
<dbReference type="EMBL" id="BSOH01000011">
    <property type="protein sequence ID" value="GLR17414.1"/>
    <property type="molecule type" value="Genomic_DNA"/>
</dbReference>
<accession>A0AA37WF56</accession>
<gene>
    <name evidence="1" type="ORF">GCM10007940_20290</name>
</gene>
<dbReference type="Gene3D" id="3.40.50.2000">
    <property type="entry name" value="Glycogen Phosphorylase B"/>
    <property type="match status" value="2"/>
</dbReference>
<evidence type="ECO:0000313" key="1">
    <source>
        <dbReference type="EMBL" id="GLR17414.1"/>
    </source>
</evidence>
<sequence>MAEYTKDLPYPKILDYMDAFSLNYSRRVKHESFLKKAFFKMESKRLQRYEVNIAGSFDKLTIISEQDSKSIITSKDITVISNGLNAEYFKPRTQDKPYDLLFVGNMGYHPNILAAKFIVNKIKPLLATETKLQIAGARPSGAVRAFASEHVEITGWVDDIRTAYASAKIFVAPIFSGAGQQNKILEAMSMGLICITTPTVNEAIGAENKKELFIATKPEEFAKLIKEILADPEAFKIIGLNARKFVKEHFSWAIENKKLNDVIINCRKEKENA</sequence>
<reference evidence="1" key="1">
    <citation type="journal article" date="2014" name="Int. J. Syst. Evol. Microbiol.">
        <title>Complete genome sequence of Corynebacterium casei LMG S-19264T (=DSM 44701T), isolated from a smear-ripened cheese.</title>
        <authorList>
            <consortium name="US DOE Joint Genome Institute (JGI-PGF)"/>
            <person name="Walter F."/>
            <person name="Albersmeier A."/>
            <person name="Kalinowski J."/>
            <person name="Ruckert C."/>
        </authorList>
    </citation>
    <scope>NUCLEOTIDE SEQUENCE</scope>
    <source>
        <strain evidence="1">NBRC 108769</strain>
    </source>
</reference>
<comment type="caution">
    <text evidence="1">The sequence shown here is derived from an EMBL/GenBank/DDBJ whole genome shotgun (WGS) entry which is preliminary data.</text>
</comment>
<name>A0AA37WF56_9BACT</name>
<dbReference type="Pfam" id="PF13692">
    <property type="entry name" value="Glyco_trans_1_4"/>
    <property type="match status" value="1"/>
</dbReference>
<dbReference type="InterPro" id="IPR050194">
    <property type="entry name" value="Glycosyltransferase_grp1"/>
</dbReference>
<dbReference type="PANTHER" id="PTHR45947">
    <property type="entry name" value="SULFOQUINOVOSYL TRANSFERASE SQD2"/>
    <property type="match status" value="1"/>
</dbReference>
<dbReference type="SUPFAM" id="SSF53756">
    <property type="entry name" value="UDP-Glycosyltransferase/glycogen phosphorylase"/>
    <property type="match status" value="1"/>
</dbReference>
<protein>
    <recommendedName>
        <fullName evidence="3">Glycosyltransferase</fullName>
    </recommendedName>
</protein>
<evidence type="ECO:0008006" key="3">
    <source>
        <dbReference type="Google" id="ProtNLM"/>
    </source>
</evidence>
<keyword evidence="2" id="KW-1185">Reference proteome</keyword>
<dbReference type="CDD" id="cd03801">
    <property type="entry name" value="GT4_PimA-like"/>
    <property type="match status" value="1"/>
</dbReference>
<dbReference type="GO" id="GO:0016757">
    <property type="term" value="F:glycosyltransferase activity"/>
    <property type="evidence" value="ECO:0007669"/>
    <property type="project" value="TreeGrafter"/>
</dbReference>
<proteinExistence type="predicted"/>
<dbReference type="AlphaFoldDB" id="A0AA37WF56"/>
<dbReference type="Proteomes" id="UP001156666">
    <property type="component" value="Unassembled WGS sequence"/>
</dbReference>
<evidence type="ECO:0000313" key="2">
    <source>
        <dbReference type="Proteomes" id="UP001156666"/>
    </source>
</evidence>
<dbReference type="PANTHER" id="PTHR45947:SF3">
    <property type="entry name" value="SULFOQUINOVOSYL TRANSFERASE SQD2"/>
    <property type="match status" value="1"/>
</dbReference>